<sequence length="513" mass="55475">MSLNLLTVPQDLGTELKESSPTRRRRTLSASSAAFDLPVQNTASASTSASASASATHPPSHDDSNEVPQIDIESADRSNVPGELHPSLESSDFLVVSGGTACNDICSAFGRDACYVLPVSDDGGSSSEIIRVLGGPSVGDIRSRLVRLIPSSPAGSPLDAVRNLLAHRLPVSSSEEEAREQWRELVEGRGSLWDGIPDDRKETIRGFLVHFESEILRRAHKRFSFRNGSVGNYLLAGAGHFFRSLPSAIFLFSSITGSQANILPAVVTNHVCTIAAILEDGNKIIGQCQISHPVPGSRHQRTASETRYPVWEDDQTPRIPQNVTFSKSDETPEQSHSLESPISKLLYINPYGEEIYPSPNPGFIDALRSRKVLVYSCGSLWTSLIPCLCLRGVGTEISQSRTLQYKVLLLNSTNDRETTGYTASDYIEAIVGTLTRADLKSPRSQGKSSEDASSVQPASAFITHLVYLEGTSIPIDFSKLKSLGIRCIAARHPAGAVRYDADVVSRALDAMAE</sequence>
<organism evidence="2 3">
    <name type="scientific">Sistotremastrum suecicum HHB10207 ss-3</name>
    <dbReference type="NCBI Taxonomy" id="1314776"/>
    <lineage>
        <taxon>Eukaryota</taxon>
        <taxon>Fungi</taxon>
        <taxon>Dikarya</taxon>
        <taxon>Basidiomycota</taxon>
        <taxon>Agaricomycotina</taxon>
        <taxon>Agaricomycetes</taxon>
        <taxon>Sistotremastrales</taxon>
        <taxon>Sistotremastraceae</taxon>
        <taxon>Sistotremastrum</taxon>
    </lineage>
</organism>
<evidence type="ECO:0000313" key="3">
    <source>
        <dbReference type="Proteomes" id="UP000076798"/>
    </source>
</evidence>
<dbReference type="AlphaFoldDB" id="A0A166HL78"/>
<gene>
    <name evidence="2" type="ORF">SISSUDRAFT_1041092</name>
</gene>
<dbReference type="EMBL" id="KV428011">
    <property type="protein sequence ID" value="KZT42832.1"/>
    <property type="molecule type" value="Genomic_DNA"/>
</dbReference>
<dbReference type="Proteomes" id="UP000076798">
    <property type="component" value="Unassembled WGS sequence"/>
</dbReference>
<dbReference type="InterPro" id="IPR038136">
    <property type="entry name" value="CofD-like_dom_sf"/>
</dbReference>
<dbReference type="STRING" id="1314776.A0A166HL78"/>
<dbReference type="Gene3D" id="3.40.50.10680">
    <property type="entry name" value="CofD-like domains"/>
    <property type="match status" value="1"/>
</dbReference>
<reference evidence="2 3" key="1">
    <citation type="journal article" date="2016" name="Mol. Biol. Evol.">
        <title>Comparative Genomics of Early-Diverging Mushroom-Forming Fungi Provides Insights into the Origins of Lignocellulose Decay Capabilities.</title>
        <authorList>
            <person name="Nagy L.G."/>
            <person name="Riley R."/>
            <person name="Tritt A."/>
            <person name="Adam C."/>
            <person name="Daum C."/>
            <person name="Floudas D."/>
            <person name="Sun H."/>
            <person name="Yadav J.S."/>
            <person name="Pangilinan J."/>
            <person name="Larsson K.H."/>
            <person name="Matsuura K."/>
            <person name="Barry K."/>
            <person name="Labutti K."/>
            <person name="Kuo R."/>
            <person name="Ohm R.A."/>
            <person name="Bhattacharya S.S."/>
            <person name="Shirouzu T."/>
            <person name="Yoshinaga Y."/>
            <person name="Martin F.M."/>
            <person name="Grigoriev I.V."/>
            <person name="Hibbett D.S."/>
        </authorList>
    </citation>
    <scope>NUCLEOTIDE SEQUENCE [LARGE SCALE GENOMIC DNA]</scope>
    <source>
        <strain evidence="2 3">HHB10207 ss-3</strain>
    </source>
</reference>
<dbReference type="PANTHER" id="PTHR31240">
    <property type="entry name" value="MATERNAL EFFECT EMBRYO ARREST 18"/>
    <property type="match status" value="1"/>
</dbReference>
<evidence type="ECO:0000313" key="2">
    <source>
        <dbReference type="EMBL" id="KZT42832.1"/>
    </source>
</evidence>
<protein>
    <submittedName>
        <fullName evidence="2">UPF0052-domain-containing protein</fullName>
    </submittedName>
</protein>
<dbReference type="GO" id="GO:0043743">
    <property type="term" value="F:LPPG:FO 2-phospho-L-lactate transferase activity"/>
    <property type="evidence" value="ECO:0007669"/>
    <property type="project" value="InterPro"/>
</dbReference>
<keyword evidence="3" id="KW-1185">Reference proteome</keyword>
<dbReference type="Pfam" id="PF01933">
    <property type="entry name" value="CofD"/>
    <property type="match status" value="1"/>
</dbReference>
<feature type="region of interest" description="Disordered" evidence="1">
    <location>
        <begin position="1"/>
        <end position="67"/>
    </location>
</feature>
<proteinExistence type="predicted"/>
<dbReference type="OrthoDB" id="10267139at2759"/>
<dbReference type="SUPFAM" id="SSF142338">
    <property type="entry name" value="CofD-like"/>
    <property type="match status" value="1"/>
</dbReference>
<name>A0A166HL78_9AGAM</name>
<evidence type="ECO:0000256" key="1">
    <source>
        <dbReference type="SAM" id="MobiDB-lite"/>
    </source>
</evidence>
<accession>A0A166HL78</accession>
<dbReference type="InterPro" id="IPR002882">
    <property type="entry name" value="CofD"/>
</dbReference>
<feature type="compositionally biased region" description="Low complexity" evidence="1">
    <location>
        <begin position="42"/>
        <end position="56"/>
    </location>
</feature>
<dbReference type="PANTHER" id="PTHR31240:SF0">
    <property type="entry name" value="MATERNAL EFFECT EMBRYO ARREST 18"/>
    <property type="match status" value="1"/>
</dbReference>